<dbReference type="EMBL" id="PYGC01000002">
    <property type="protein sequence ID" value="PSK84503.1"/>
    <property type="molecule type" value="Genomic_DNA"/>
</dbReference>
<evidence type="ECO:0000313" key="2">
    <source>
        <dbReference type="Proteomes" id="UP000240621"/>
    </source>
</evidence>
<evidence type="ECO:0000313" key="1">
    <source>
        <dbReference type="EMBL" id="PSK84503.1"/>
    </source>
</evidence>
<reference evidence="1 2" key="1">
    <citation type="submission" date="2018-03" db="EMBL/GenBank/DDBJ databases">
        <title>Genomic Encyclopedia of Archaeal and Bacterial Type Strains, Phase II (KMG-II): from individual species to whole genera.</title>
        <authorList>
            <person name="Goeker M."/>
        </authorList>
    </citation>
    <scope>NUCLEOTIDE SEQUENCE [LARGE SCALE GENOMIC DNA]</scope>
    <source>
        <strain evidence="1 2">DSM 27267</strain>
    </source>
</reference>
<proteinExistence type="predicted"/>
<gene>
    <name evidence="1" type="ORF">CLV93_102291</name>
</gene>
<dbReference type="Proteomes" id="UP000240621">
    <property type="component" value="Unassembled WGS sequence"/>
</dbReference>
<organism evidence="1 2">
    <name type="scientific">Prolixibacter denitrificans</name>
    <dbReference type="NCBI Taxonomy" id="1541063"/>
    <lineage>
        <taxon>Bacteria</taxon>
        <taxon>Pseudomonadati</taxon>
        <taxon>Bacteroidota</taxon>
        <taxon>Bacteroidia</taxon>
        <taxon>Marinilabiliales</taxon>
        <taxon>Prolixibacteraceae</taxon>
        <taxon>Prolixibacter</taxon>
    </lineage>
</organism>
<dbReference type="AlphaFoldDB" id="A0A2P8CHP9"/>
<protein>
    <submittedName>
        <fullName evidence="1">Uncharacterized protein</fullName>
    </submittedName>
</protein>
<sequence length="30" mass="3286">MLLFGGKILKFVQGKSILIFIVGFDNSNSV</sequence>
<name>A0A2P8CHP9_9BACT</name>
<comment type="caution">
    <text evidence="1">The sequence shown here is derived from an EMBL/GenBank/DDBJ whole genome shotgun (WGS) entry which is preliminary data.</text>
</comment>
<accession>A0A2P8CHP9</accession>